<gene>
    <name evidence="11" type="ORF">CYNAS_LOCUS12398</name>
</gene>
<dbReference type="PANTHER" id="PTHR13036:SF0">
    <property type="entry name" value="CHITOBIOSYLDIPHOSPHODOLICHOL BETA-MANNOSYLTRANSFERASE"/>
    <property type="match status" value="1"/>
</dbReference>
<evidence type="ECO:0000256" key="5">
    <source>
        <dbReference type="ARBA" id="ARBA00022692"/>
    </source>
</evidence>
<dbReference type="GO" id="GO:0000030">
    <property type="term" value="F:mannosyltransferase activity"/>
    <property type="evidence" value="ECO:0007669"/>
    <property type="project" value="InterPro"/>
</dbReference>
<dbReference type="SUPFAM" id="SSF53756">
    <property type="entry name" value="UDP-Glycosyltransferase/glycogen phosphorylase"/>
    <property type="match status" value="1"/>
</dbReference>
<evidence type="ECO:0000256" key="3">
    <source>
        <dbReference type="ARBA" id="ARBA00022676"/>
    </source>
</evidence>
<dbReference type="Gene3D" id="3.40.50.2000">
    <property type="entry name" value="Glycogen Phosphorylase B"/>
    <property type="match status" value="1"/>
</dbReference>
<comment type="subcellular location">
    <subcellularLocation>
        <location evidence="1">Endoplasmic reticulum membrane</location>
        <topology evidence="1">Single-pass membrane protein</topology>
    </subcellularLocation>
</comment>
<accession>A0AA36GXX3</accession>
<sequence>MSSVFFQPKFLFPFLFLKFILLKTNSQKKKSAQLNFTSISLGRHTAAVVVLGDIGRSPRMCYHAYSLATQLDYNVKLVGYVDSTPHPMVHNNPYIKYIPLAPPPDHLAKLPEMIQLPLKFIWTFFVLLWALMFKIGWDVKLILMQNPPALPTMIVCWIVARLKSSKFVIDWHNYMWSVIKDKSGVEHLTLPRLVEEGSEGKDLIKDSVVKRKNTREERDAAAMATRRKRHTSGEKKERKSFKRRYIEWVYRWEGALGRRADAGLCVTRAMREDLQRAWGVHAAVFYDRPPSCKFREFNLNDKHELLLRLGLGTHGEIFGANPSEDTTRFTIRDPSTRQVQLREDRPFLVISSTSWTPDEDFQILLDAAKKYNDVASINRSTSPATRLPIIVLVITGRGPLKEYYMEKIQRMKMEYVEVHTPWLESQDYPLMIATADLGVSLHTSTSGLDLPMKVVDMFGAGIPVLAKRFNCIGELVQDGQNGQLFDTPNDLFQCLYSLATGFPTHCKKLHQLKQFVLDDRLPSWEENWATVAKPILAPNLDPHFERIMATEPAEPEE</sequence>
<keyword evidence="8" id="KW-0472">Membrane</keyword>
<comment type="pathway">
    <text evidence="2">Protein modification; protein glycosylation.</text>
</comment>
<keyword evidence="5" id="KW-0812">Transmembrane</keyword>
<evidence type="ECO:0000313" key="12">
    <source>
        <dbReference type="Proteomes" id="UP001176961"/>
    </source>
</evidence>
<evidence type="ECO:0000313" key="11">
    <source>
        <dbReference type="EMBL" id="CAJ0600415.1"/>
    </source>
</evidence>
<dbReference type="GO" id="GO:0005789">
    <property type="term" value="C:endoplasmic reticulum membrane"/>
    <property type="evidence" value="ECO:0007669"/>
    <property type="project" value="UniProtKB-SubCell"/>
</dbReference>
<dbReference type="InterPro" id="IPR026051">
    <property type="entry name" value="ALG1-like"/>
</dbReference>
<keyword evidence="4" id="KW-0808">Transferase</keyword>
<reference evidence="11" key="1">
    <citation type="submission" date="2023-07" db="EMBL/GenBank/DDBJ databases">
        <authorList>
            <consortium name="CYATHOMIX"/>
        </authorList>
    </citation>
    <scope>NUCLEOTIDE SEQUENCE</scope>
    <source>
        <strain evidence="11">N/A</strain>
    </source>
</reference>
<evidence type="ECO:0000256" key="1">
    <source>
        <dbReference type="ARBA" id="ARBA00004389"/>
    </source>
</evidence>
<evidence type="ECO:0000256" key="6">
    <source>
        <dbReference type="ARBA" id="ARBA00022824"/>
    </source>
</evidence>
<keyword evidence="12" id="KW-1185">Reference proteome</keyword>
<protein>
    <recommendedName>
        <fullName evidence="13">Chitobiosyldiphosphodolichol beta-mannosyltransferase</fullName>
    </recommendedName>
</protein>
<keyword evidence="6" id="KW-0256">Endoplasmic reticulum</keyword>
<feature type="signal peptide" evidence="10">
    <location>
        <begin position="1"/>
        <end position="26"/>
    </location>
</feature>
<feature type="chain" id="PRO_5041418551" description="Chitobiosyldiphosphodolichol beta-mannosyltransferase" evidence="10">
    <location>
        <begin position="27"/>
        <end position="557"/>
    </location>
</feature>
<dbReference type="Pfam" id="PF13692">
    <property type="entry name" value="Glyco_trans_1_4"/>
    <property type="match status" value="1"/>
</dbReference>
<evidence type="ECO:0000256" key="9">
    <source>
        <dbReference type="SAM" id="MobiDB-lite"/>
    </source>
</evidence>
<dbReference type="Proteomes" id="UP001176961">
    <property type="component" value="Unassembled WGS sequence"/>
</dbReference>
<evidence type="ECO:0000256" key="10">
    <source>
        <dbReference type="SAM" id="SignalP"/>
    </source>
</evidence>
<keyword evidence="10" id="KW-0732">Signal</keyword>
<name>A0AA36GXX3_CYLNA</name>
<dbReference type="EMBL" id="CATQJL010000223">
    <property type="protein sequence ID" value="CAJ0600415.1"/>
    <property type="molecule type" value="Genomic_DNA"/>
</dbReference>
<evidence type="ECO:0000256" key="7">
    <source>
        <dbReference type="ARBA" id="ARBA00022989"/>
    </source>
</evidence>
<organism evidence="11 12">
    <name type="scientific">Cylicocyclus nassatus</name>
    <name type="common">Nematode worm</name>
    <dbReference type="NCBI Taxonomy" id="53992"/>
    <lineage>
        <taxon>Eukaryota</taxon>
        <taxon>Metazoa</taxon>
        <taxon>Ecdysozoa</taxon>
        <taxon>Nematoda</taxon>
        <taxon>Chromadorea</taxon>
        <taxon>Rhabditida</taxon>
        <taxon>Rhabditina</taxon>
        <taxon>Rhabditomorpha</taxon>
        <taxon>Strongyloidea</taxon>
        <taxon>Strongylidae</taxon>
        <taxon>Cylicocyclus</taxon>
    </lineage>
</organism>
<feature type="region of interest" description="Disordered" evidence="9">
    <location>
        <begin position="214"/>
        <end position="236"/>
    </location>
</feature>
<evidence type="ECO:0000256" key="2">
    <source>
        <dbReference type="ARBA" id="ARBA00004922"/>
    </source>
</evidence>
<evidence type="ECO:0000256" key="4">
    <source>
        <dbReference type="ARBA" id="ARBA00022679"/>
    </source>
</evidence>
<comment type="caution">
    <text evidence="11">The sequence shown here is derived from an EMBL/GenBank/DDBJ whole genome shotgun (WGS) entry which is preliminary data.</text>
</comment>
<evidence type="ECO:0000256" key="8">
    <source>
        <dbReference type="ARBA" id="ARBA00023136"/>
    </source>
</evidence>
<dbReference type="AlphaFoldDB" id="A0AA36GXX3"/>
<keyword evidence="7" id="KW-1133">Transmembrane helix</keyword>
<dbReference type="PANTHER" id="PTHR13036">
    <property type="entry name" value="BETA1,4 MANNOSYLTRANSFERASE"/>
    <property type="match status" value="1"/>
</dbReference>
<evidence type="ECO:0008006" key="13">
    <source>
        <dbReference type="Google" id="ProtNLM"/>
    </source>
</evidence>
<keyword evidence="3" id="KW-0328">Glycosyltransferase</keyword>
<proteinExistence type="predicted"/>